<dbReference type="AlphaFoldDB" id="A0A9W5EYI3"/>
<dbReference type="RefSeq" id="WP_059427519.1">
    <property type="nucleotide sequence ID" value="NZ_FAUT01000001.1"/>
</dbReference>
<accession>A0A9W5EYI3</accession>
<organism evidence="2 3">
    <name type="scientific">Campylobacter hyointestinalis subsp. hyointestinalis</name>
    <dbReference type="NCBI Taxonomy" id="91352"/>
    <lineage>
        <taxon>Bacteria</taxon>
        <taxon>Pseudomonadati</taxon>
        <taxon>Campylobacterota</taxon>
        <taxon>Epsilonproteobacteria</taxon>
        <taxon>Campylobacterales</taxon>
        <taxon>Campylobacteraceae</taxon>
        <taxon>Campylobacter</taxon>
    </lineage>
</organism>
<reference evidence="2 3" key="1">
    <citation type="submission" date="2015-11" db="EMBL/GenBank/DDBJ databases">
        <authorList>
            <consortium name="Pathogen Informatics"/>
        </authorList>
    </citation>
    <scope>NUCLEOTIDE SEQUENCE [LARGE SCALE GENOMIC DNA]</scope>
    <source>
        <strain evidence="2 3">006A-0191</strain>
    </source>
</reference>
<feature type="chain" id="PRO_5040797038" evidence="1">
    <location>
        <begin position="22"/>
        <end position="209"/>
    </location>
</feature>
<feature type="signal peptide" evidence="1">
    <location>
        <begin position="1"/>
        <end position="21"/>
    </location>
</feature>
<comment type="caution">
    <text evidence="2">The sequence shown here is derived from an EMBL/GenBank/DDBJ whole genome shotgun (WGS) entry which is preliminary data.</text>
</comment>
<sequence length="209" mass="22212">MFKKLILSGAVASLLATGAMAEGYTTDIYTSIGSQGSYEFGLAMDHKNNISSSWSYKNIADKDLYKGAIYAANKINYVYWGVGAGVIHSKMNETKTSSYDECTALGCNTITTSSTTTNKETKPTINGIATGKLPYLGAGKIESYLADAHNLGATIEFNVWSGQSLFSDILKFGGGDSSGGIPFVTVGVGADKIQGETEKSVFVKLHYAF</sequence>
<dbReference type="Proteomes" id="UP000052257">
    <property type="component" value="Unassembled WGS sequence"/>
</dbReference>
<evidence type="ECO:0000256" key="1">
    <source>
        <dbReference type="SAM" id="SignalP"/>
    </source>
</evidence>
<gene>
    <name evidence="2" type="ORF">ERS739220_01412</name>
</gene>
<name>A0A9W5EYI3_CAMHY</name>
<dbReference type="GeneID" id="29474319"/>
<evidence type="ECO:0000313" key="3">
    <source>
        <dbReference type="Proteomes" id="UP000052257"/>
    </source>
</evidence>
<proteinExistence type="predicted"/>
<protein>
    <submittedName>
        <fullName evidence="2">Uncharacterized protein</fullName>
    </submittedName>
</protein>
<evidence type="ECO:0000313" key="2">
    <source>
        <dbReference type="EMBL" id="CUU83264.1"/>
    </source>
</evidence>
<dbReference type="EMBL" id="FAUW01000003">
    <property type="protein sequence ID" value="CUU83264.1"/>
    <property type="molecule type" value="Genomic_DNA"/>
</dbReference>
<keyword evidence="1" id="KW-0732">Signal</keyword>